<dbReference type="PANTHER" id="PTHR12370:SF3">
    <property type="entry name" value="PHOSPHOLIPASE B-LIKE 2-RELATED"/>
    <property type="match status" value="1"/>
</dbReference>
<evidence type="ECO:0000256" key="3">
    <source>
        <dbReference type="ARBA" id="ARBA00022801"/>
    </source>
</evidence>
<dbReference type="Proteomes" id="UP001151699">
    <property type="component" value="Chromosome B"/>
</dbReference>
<dbReference type="GO" id="GO:0009395">
    <property type="term" value="P:phospholipid catabolic process"/>
    <property type="evidence" value="ECO:0007669"/>
    <property type="project" value="TreeGrafter"/>
</dbReference>
<dbReference type="Pfam" id="PF04916">
    <property type="entry name" value="Phospholip_B"/>
    <property type="match status" value="1"/>
</dbReference>
<evidence type="ECO:0000313" key="9">
    <source>
        <dbReference type="Proteomes" id="UP001151699"/>
    </source>
</evidence>
<evidence type="ECO:0000256" key="7">
    <source>
        <dbReference type="RuleBase" id="RU364138"/>
    </source>
</evidence>
<accession>A0A9Q0S383</accession>
<comment type="similarity">
    <text evidence="1 7">Belongs to the phospholipase B-like family.</text>
</comment>
<dbReference type="InterPro" id="IPR007000">
    <property type="entry name" value="PLipase_B-like"/>
</dbReference>
<comment type="function">
    <text evidence="7">Putative phospholipase.</text>
</comment>
<sequence length="304" mass="34170">SYILEEGIGNDVNRVGWSSFVDNITNSGWSTLEGVLTSKLIKDHWDNTIGDYCREPSKYCVKLKKFLQDNLDYMNRKVVDEKQYTSSYWYHVGLILQQAAGLEDGYHGRKTVKPHRNVTVDGLYLISTSGDMEDLEVMLGKPSNLKKLLGAGKCSALIKVLPNNADIYTSQVTWNELVSMIRILKHYDFGYHVLPKISSKLIPGRSSTFSSYPGTLQSGDDFYLISSGLATLETTIGNSNNSLYDGITANGIVLEWIRSIVANRLATNGNKWASIFTEFNSGTYNNQWMIVDYNKKMQLLLEAI</sequence>
<dbReference type="GO" id="GO:0004620">
    <property type="term" value="F:phospholipase activity"/>
    <property type="evidence" value="ECO:0007669"/>
    <property type="project" value="InterPro"/>
</dbReference>
<reference evidence="8" key="1">
    <citation type="submission" date="2022-07" db="EMBL/GenBank/DDBJ databases">
        <authorList>
            <person name="Trinca V."/>
            <person name="Uliana J.V.C."/>
            <person name="Torres T.T."/>
            <person name="Ward R.J."/>
            <person name="Monesi N."/>
        </authorList>
    </citation>
    <scope>NUCLEOTIDE SEQUENCE</scope>
    <source>
        <strain evidence="8">HSMRA1968</strain>
        <tissue evidence="8">Whole embryos</tissue>
    </source>
</reference>
<evidence type="ECO:0000256" key="1">
    <source>
        <dbReference type="ARBA" id="ARBA00007835"/>
    </source>
</evidence>
<protein>
    <recommendedName>
        <fullName evidence="7">Phospholipase B-like</fullName>
        <ecNumber evidence="7">3.1.1.-</ecNumber>
    </recommendedName>
</protein>
<keyword evidence="2" id="KW-0732">Signal</keyword>
<feature type="non-terminal residue" evidence="8">
    <location>
        <position position="304"/>
    </location>
</feature>
<keyword evidence="4 7" id="KW-0442">Lipid degradation</keyword>
<comment type="caution">
    <text evidence="8">The sequence shown here is derived from an EMBL/GenBank/DDBJ whole genome shotgun (WGS) entry which is preliminary data.</text>
</comment>
<proteinExistence type="inferred from homology"/>
<dbReference type="AlphaFoldDB" id="A0A9Q0S383"/>
<dbReference type="EC" id="3.1.1.-" evidence="7"/>
<name>A0A9Q0S383_9DIPT</name>
<keyword evidence="3 7" id="KW-0378">Hydrolase</keyword>
<dbReference type="PANTHER" id="PTHR12370">
    <property type="entry name" value="PHOSPHOLIPASE B-RELATED"/>
    <property type="match status" value="1"/>
</dbReference>
<dbReference type="OrthoDB" id="443524at2759"/>
<dbReference type="GO" id="GO:0005576">
    <property type="term" value="C:extracellular region"/>
    <property type="evidence" value="ECO:0007669"/>
    <property type="project" value="TreeGrafter"/>
</dbReference>
<evidence type="ECO:0000256" key="4">
    <source>
        <dbReference type="ARBA" id="ARBA00022963"/>
    </source>
</evidence>
<keyword evidence="5 7" id="KW-0443">Lipid metabolism</keyword>
<gene>
    <name evidence="8" type="primary">Plbd2</name>
    <name evidence="8" type="ORF">Bhyg_07275</name>
</gene>
<keyword evidence="6" id="KW-0325">Glycoprotein</keyword>
<dbReference type="EMBL" id="WJQU01000002">
    <property type="protein sequence ID" value="KAJ6642328.1"/>
    <property type="molecule type" value="Genomic_DNA"/>
</dbReference>
<evidence type="ECO:0000256" key="2">
    <source>
        <dbReference type="ARBA" id="ARBA00022729"/>
    </source>
</evidence>
<evidence type="ECO:0000256" key="5">
    <source>
        <dbReference type="ARBA" id="ARBA00023098"/>
    </source>
</evidence>
<dbReference type="Gene3D" id="3.60.60.30">
    <property type="match status" value="1"/>
</dbReference>
<evidence type="ECO:0000313" key="8">
    <source>
        <dbReference type="EMBL" id="KAJ6642328.1"/>
    </source>
</evidence>
<organism evidence="8 9">
    <name type="scientific">Pseudolycoriella hygida</name>
    <dbReference type="NCBI Taxonomy" id="35572"/>
    <lineage>
        <taxon>Eukaryota</taxon>
        <taxon>Metazoa</taxon>
        <taxon>Ecdysozoa</taxon>
        <taxon>Arthropoda</taxon>
        <taxon>Hexapoda</taxon>
        <taxon>Insecta</taxon>
        <taxon>Pterygota</taxon>
        <taxon>Neoptera</taxon>
        <taxon>Endopterygota</taxon>
        <taxon>Diptera</taxon>
        <taxon>Nematocera</taxon>
        <taxon>Sciaroidea</taxon>
        <taxon>Sciaridae</taxon>
        <taxon>Pseudolycoriella</taxon>
    </lineage>
</organism>
<evidence type="ECO:0000256" key="6">
    <source>
        <dbReference type="ARBA" id="ARBA00023180"/>
    </source>
</evidence>
<keyword evidence="9" id="KW-1185">Reference proteome</keyword>